<dbReference type="OrthoDB" id="3174546at2"/>
<keyword evidence="4" id="KW-1185">Reference proteome</keyword>
<feature type="domain" description="UspA" evidence="2">
    <location>
        <begin position="158"/>
        <end position="283"/>
    </location>
</feature>
<comment type="caution">
    <text evidence="3">The sequence shown here is derived from an EMBL/GenBank/DDBJ whole genome shotgun (WGS) entry which is preliminary data.</text>
</comment>
<dbReference type="PANTHER" id="PTHR46268:SF6">
    <property type="entry name" value="UNIVERSAL STRESS PROTEIN UP12"/>
    <property type="match status" value="1"/>
</dbReference>
<organism evidence="3 4">
    <name type="scientific">Mycolicibacterium tusciae</name>
    <dbReference type="NCBI Taxonomy" id="75922"/>
    <lineage>
        <taxon>Bacteria</taxon>
        <taxon>Bacillati</taxon>
        <taxon>Actinomycetota</taxon>
        <taxon>Actinomycetes</taxon>
        <taxon>Mycobacteriales</taxon>
        <taxon>Mycobacteriaceae</taxon>
        <taxon>Mycolicibacterium</taxon>
    </lineage>
</organism>
<sequence length="289" mass="31145">MRDLTLSPASVVVGLDGSRSALDAALWAVDEAVSRDIPLRLVYAIDPDQSSASEPNDAAGDLAAAETAVRDAVAAVESTEKPVKIEMEILRARPARALIDASASAAMLCLGDTGSRHRAQGRIGSTAAEVTASAHCPVAIVRDHDARPRRGDWVVAEIEGSPVGNRILQHASEEARLREAPLRVLTSWQTRFTDVYNNRPVAEGNRSAKAQLDRQLAKWKKRYPDLDVEPIVVHGNTLNYLTEHADSVRLLVVGRERARGIRDLVGPPGYASLHEAGCSVLICQPHAVL</sequence>
<protein>
    <submittedName>
        <fullName evidence="3">Universal stress protein UspA</fullName>
    </submittedName>
</protein>
<dbReference type="InterPro" id="IPR006016">
    <property type="entry name" value="UspA"/>
</dbReference>
<dbReference type="Proteomes" id="UP000192411">
    <property type="component" value="Unassembled WGS sequence"/>
</dbReference>
<comment type="similarity">
    <text evidence="1">Belongs to the universal stress protein A family.</text>
</comment>
<dbReference type="RefSeq" id="WP_083126858.1">
    <property type="nucleotide sequence ID" value="NZ_MVIM01000009.1"/>
</dbReference>
<evidence type="ECO:0000313" key="4">
    <source>
        <dbReference type="Proteomes" id="UP000192411"/>
    </source>
</evidence>
<dbReference type="Gene3D" id="3.40.50.620">
    <property type="entry name" value="HUPs"/>
    <property type="match status" value="2"/>
</dbReference>
<dbReference type="PRINTS" id="PR01438">
    <property type="entry name" value="UNVRSLSTRESS"/>
</dbReference>
<dbReference type="Pfam" id="PF00582">
    <property type="entry name" value="Usp"/>
    <property type="match status" value="2"/>
</dbReference>
<accession>A0A1X0JND8</accession>
<dbReference type="InterPro" id="IPR014729">
    <property type="entry name" value="Rossmann-like_a/b/a_fold"/>
</dbReference>
<dbReference type="EMBL" id="MVIM01000009">
    <property type="protein sequence ID" value="ORB63876.1"/>
    <property type="molecule type" value="Genomic_DNA"/>
</dbReference>
<name>A0A1X0JND8_9MYCO</name>
<evidence type="ECO:0000313" key="3">
    <source>
        <dbReference type="EMBL" id="ORB63876.1"/>
    </source>
</evidence>
<dbReference type="InterPro" id="IPR006015">
    <property type="entry name" value="Universal_stress_UspA"/>
</dbReference>
<evidence type="ECO:0000259" key="2">
    <source>
        <dbReference type="Pfam" id="PF00582"/>
    </source>
</evidence>
<evidence type="ECO:0000256" key="1">
    <source>
        <dbReference type="ARBA" id="ARBA00008791"/>
    </source>
</evidence>
<dbReference type="PANTHER" id="PTHR46268">
    <property type="entry name" value="STRESS RESPONSE PROTEIN NHAX"/>
    <property type="match status" value="1"/>
</dbReference>
<feature type="domain" description="UspA" evidence="2">
    <location>
        <begin position="11"/>
        <end position="142"/>
    </location>
</feature>
<dbReference type="STRING" id="75922.BST47_17720"/>
<dbReference type="AlphaFoldDB" id="A0A1X0JND8"/>
<dbReference type="SUPFAM" id="SSF52402">
    <property type="entry name" value="Adenine nucleotide alpha hydrolases-like"/>
    <property type="match status" value="2"/>
</dbReference>
<reference evidence="3 4" key="1">
    <citation type="submission" date="2017-02" db="EMBL/GenBank/DDBJ databases">
        <title>The new phylogeny of genus Mycobacterium.</title>
        <authorList>
            <person name="Tortoli E."/>
            <person name="Trovato A."/>
            <person name="Cirillo D.M."/>
        </authorList>
    </citation>
    <scope>NUCLEOTIDE SEQUENCE [LARGE SCALE GENOMIC DNA]</scope>
    <source>
        <strain evidence="3 4">DSM 44338</strain>
    </source>
</reference>
<gene>
    <name evidence="3" type="ORF">BST47_17720</name>
</gene>
<proteinExistence type="inferred from homology"/>